<dbReference type="PANTHER" id="PTHR15696:SF36">
    <property type="entry name" value="NONSENSE-MEDIATED MRNA DECAY FACTOR"/>
    <property type="match status" value="1"/>
</dbReference>
<sequence length="513" mass="58798">MATTSEEWLKKFKAAEKDLYKSLAQKDPTFAEIDTLLTRIRNAFENLPISIPYDAETRLWDAHSKINGRYRKQLSKFHGEEGKRRPVEKRKLEKHYVDFIKSSMRFYRGHIQRLASQHPAIKDLAQVAGKLNMDTTTIDEVSVPTEEVKKATLQSCHATLIRLGDLSRYRETELKSRERNWGPATGYYELALSINKESGLPHNQMAVIALADGNHLRALYRLYRAQAVKSPHPSARNNLDIEFSKIIHLKEKNELFSQGGIRGGVSAERTVEAWFLYFHARCDKGAQWAEYEDAENELLSQLSVLLKDRPVEGQLERSTSLLQRVTLINIAAEYVARQRAAEQKDNEGFLAAYRFYEQLNLKTFSNLLHIMTGELAEKGELTSVLRRILPALRNYSGWLLTNVSFLVAQHDDPFLGMHIKFFWTTYAKALTSLAATFPVENLPAPISYMLSEDEDTIGFVPLYNDDTSRRYYGVDDELKPCHRKEHIPTEAPHLEMLFRESTEHVATSTQSTA</sequence>
<comment type="caution">
    <text evidence="3">The sequence shown here is derived from an EMBL/GenBank/DDBJ whole genome shotgun (WGS) entry which is preliminary data.</text>
</comment>
<gene>
    <name evidence="3" type="ORF">UCRPC4_g04219</name>
</gene>
<dbReference type="OrthoDB" id="69928at2759"/>
<dbReference type="InterPro" id="IPR045153">
    <property type="entry name" value="Est1/Ebs1-like"/>
</dbReference>
<accession>A0A0G2EAT4</accession>
<dbReference type="Gene3D" id="1.25.40.10">
    <property type="entry name" value="Tetratricopeptide repeat domain"/>
    <property type="match status" value="1"/>
</dbReference>
<dbReference type="Pfam" id="PF10374">
    <property type="entry name" value="EST1"/>
    <property type="match status" value="1"/>
</dbReference>
<evidence type="ECO:0000313" key="4">
    <source>
        <dbReference type="Proteomes" id="UP000053317"/>
    </source>
</evidence>
<proteinExistence type="predicted"/>
<evidence type="ECO:0000259" key="2">
    <source>
        <dbReference type="Pfam" id="PF10374"/>
    </source>
</evidence>
<dbReference type="SUPFAM" id="SSF48452">
    <property type="entry name" value="TPR-like"/>
    <property type="match status" value="1"/>
</dbReference>
<feature type="domain" description="Telomerase activating protein Est1-like N-terminal" evidence="2">
    <location>
        <begin position="55"/>
        <end position="172"/>
    </location>
</feature>
<dbReference type="EMBL" id="LCWF01000100">
    <property type="protein sequence ID" value="KKY20087.1"/>
    <property type="molecule type" value="Genomic_DNA"/>
</dbReference>
<dbReference type="InterPro" id="IPR018834">
    <property type="entry name" value="DNA/RNA-bd_Est1-type"/>
</dbReference>
<keyword evidence="4" id="KW-1185">Reference proteome</keyword>
<dbReference type="PANTHER" id="PTHR15696">
    <property type="entry name" value="SMG-7 SUPPRESSOR WITH MORPHOLOGICAL EFFECT ON GENITALIA PROTEIN 7"/>
    <property type="match status" value="1"/>
</dbReference>
<protein>
    <submittedName>
        <fullName evidence="3">Putative smg protein</fullName>
    </submittedName>
</protein>
<dbReference type="Proteomes" id="UP000053317">
    <property type="component" value="Unassembled WGS sequence"/>
</dbReference>
<reference evidence="3 4" key="2">
    <citation type="submission" date="2015-05" db="EMBL/GenBank/DDBJ databases">
        <authorList>
            <person name="Morales-Cruz A."/>
            <person name="Amrine K.C."/>
            <person name="Cantu D."/>
        </authorList>
    </citation>
    <scope>NUCLEOTIDE SEQUENCE [LARGE SCALE GENOMIC DNA]</scope>
    <source>
        <strain evidence="3">UCRPC4</strain>
    </source>
</reference>
<evidence type="ECO:0000313" key="3">
    <source>
        <dbReference type="EMBL" id="KKY20087.1"/>
    </source>
</evidence>
<dbReference type="AlphaFoldDB" id="A0A0G2EAT4"/>
<reference evidence="3 4" key="1">
    <citation type="submission" date="2015-05" db="EMBL/GenBank/DDBJ databases">
        <title>Distinctive expansion of gene families associated with plant cell wall degradation and secondary metabolism in the genomes of grapevine trunk pathogens.</title>
        <authorList>
            <person name="Lawrence D.P."/>
            <person name="Travadon R."/>
            <person name="Rolshausen P.E."/>
            <person name="Baumgartner K."/>
        </authorList>
    </citation>
    <scope>NUCLEOTIDE SEQUENCE [LARGE SCALE GENOMIC DNA]</scope>
    <source>
        <strain evidence="3">UCRPC4</strain>
    </source>
</reference>
<organism evidence="3 4">
    <name type="scientific">Phaeomoniella chlamydospora</name>
    <name type="common">Phaeoacremonium chlamydosporum</name>
    <dbReference type="NCBI Taxonomy" id="158046"/>
    <lineage>
        <taxon>Eukaryota</taxon>
        <taxon>Fungi</taxon>
        <taxon>Dikarya</taxon>
        <taxon>Ascomycota</taxon>
        <taxon>Pezizomycotina</taxon>
        <taxon>Eurotiomycetes</taxon>
        <taxon>Chaetothyriomycetidae</taxon>
        <taxon>Phaeomoniellales</taxon>
        <taxon>Phaeomoniellaceae</taxon>
        <taxon>Phaeomoniella</taxon>
    </lineage>
</organism>
<dbReference type="InterPro" id="IPR019458">
    <property type="entry name" value="Est1-like_N"/>
</dbReference>
<name>A0A0G2EAT4_PHACM</name>
<dbReference type="InterPro" id="IPR011990">
    <property type="entry name" value="TPR-like_helical_dom_sf"/>
</dbReference>
<evidence type="ECO:0000259" key="1">
    <source>
        <dbReference type="Pfam" id="PF10373"/>
    </source>
</evidence>
<dbReference type="Pfam" id="PF10373">
    <property type="entry name" value="EST1_DNA_bind"/>
    <property type="match status" value="1"/>
</dbReference>
<feature type="domain" description="DNA/RNA-binding" evidence="1">
    <location>
        <begin position="184"/>
        <end position="465"/>
    </location>
</feature>